<gene>
    <name evidence="1" type="ORF">Bca52824_010472</name>
</gene>
<organism evidence="1 2">
    <name type="scientific">Brassica carinata</name>
    <name type="common">Ethiopian mustard</name>
    <name type="synonym">Abyssinian cabbage</name>
    <dbReference type="NCBI Taxonomy" id="52824"/>
    <lineage>
        <taxon>Eukaryota</taxon>
        <taxon>Viridiplantae</taxon>
        <taxon>Streptophyta</taxon>
        <taxon>Embryophyta</taxon>
        <taxon>Tracheophyta</taxon>
        <taxon>Spermatophyta</taxon>
        <taxon>Magnoliopsida</taxon>
        <taxon>eudicotyledons</taxon>
        <taxon>Gunneridae</taxon>
        <taxon>Pentapetalae</taxon>
        <taxon>rosids</taxon>
        <taxon>malvids</taxon>
        <taxon>Brassicales</taxon>
        <taxon>Brassicaceae</taxon>
        <taxon>Brassiceae</taxon>
        <taxon>Brassica</taxon>
    </lineage>
</organism>
<name>A0A8X8B7Q2_BRACI</name>
<dbReference type="Proteomes" id="UP000886595">
    <property type="component" value="Unassembled WGS sequence"/>
</dbReference>
<evidence type="ECO:0000313" key="2">
    <source>
        <dbReference type="Proteomes" id="UP000886595"/>
    </source>
</evidence>
<evidence type="ECO:0000313" key="1">
    <source>
        <dbReference type="EMBL" id="KAG2327744.1"/>
    </source>
</evidence>
<dbReference type="AlphaFoldDB" id="A0A8X8B7Q2"/>
<accession>A0A8X8B7Q2</accession>
<dbReference type="EMBL" id="JAAMPC010000002">
    <property type="protein sequence ID" value="KAG2327744.1"/>
    <property type="molecule type" value="Genomic_DNA"/>
</dbReference>
<dbReference type="Gene3D" id="3.20.20.150">
    <property type="entry name" value="Divalent-metal-dependent TIM barrel enzymes"/>
    <property type="match status" value="1"/>
</dbReference>
<sequence length="115" mass="12824">MSLPCLLPTPEGTSCANYARFVNQILQGLTYLQSWLRAPLVKSDGDSKDAFPYSLVYELTGGIFCFLQLHHESCFAVGVLHVMLKRGFAFSVYNLNILLEGLCKNLEYGKTVTLL</sequence>
<comment type="caution">
    <text evidence="1">The sequence shown here is derived from an EMBL/GenBank/DDBJ whole genome shotgun (WGS) entry which is preliminary data.</text>
</comment>
<proteinExistence type="predicted"/>
<protein>
    <submittedName>
        <fullName evidence="1">Uncharacterized protein</fullName>
    </submittedName>
</protein>
<dbReference type="OrthoDB" id="10487176at2759"/>
<reference evidence="1 2" key="1">
    <citation type="submission" date="2020-02" db="EMBL/GenBank/DDBJ databases">
        <authorList>
            <person name="Ma Q."/>
            <person name="Huang Y."/>
            <person name="Song X."/>
            <person name="Pei D."/>
        </authorList>
    </citation>
    <scope>NUCLEOTIDE SEQUENCE [LARGE SCALE GENOMIC DNA]</scope>
    <source>
        <strain evidence="1">Sxm20200214</strain>
        <tissue evidence="1">Leaf</tissue>
    </source>
</reference>
<keyword evidence="2" id="KW-1185">Reference proteome</keyword>